<feature type="region of interest" description="Disordered" evidence="10">
    <location>
        <begin position="57"/>
        <end position="99"/>
    </location>
</feature>
<accession>A0A2N8HHA7</accession>
<evidence type="ECO:0000313" key="12">
    <source>
        <dbReference type="Proteomes" id="UP000236000"/>
    </source>
</evidence>
<sequence length="99" mass="10866">MMNTLAIFGLGTPEIIAILVIVFLLFGAKKLPEFARGLGKSLGEFKKAKSEFEEELLKTEKETVSDASASKPETRPSPELSQPIDVEAEKPVETKEESK</sequence>
<evidence type="ECO:0000256" key="10">
    <source>
        <dbReference type="SAM" id="MobiDB-lite"/>
    </source>
</evidence>
<dbReference type="InterPro" id="IPR003369">
    <property type="entry name" value="TatA/B/E"/>
</dbReference>
<keyword evidence="2 9" id="KW-0813">Transport</keyword>
<dbReference type="NCBIfam" id="TIGR01411">
    <property type="entry name" value="tatAE"/>
    <property type="match status" value="1"/>
</dbReference>
<keyword evidence="5 9" id="KW-0653">Protein transport</keyword>
<dbReference type="GO" id="GO:0043953">
    <property type="term" value="P:protein transport by the Tat complex"/>
    <property type="evidence" value="ECO:0007669"/>
    <property type="project" value="UniProtKB-UniRule"/>
</dbReference>
<reference evidence="11 12" key="1">
    <citation type="journal article" date="2017" name="BMC Genomics">
        <title>Genome sequencing of 39 Akkermansia muciniphila isolates reveals its population structure, genomic and functional diverisity, and global distribution in mammalian gut microbiotas.</title>
        <authorList>
            <person name="Guo X."/>
            <person name="Li S."/>
            <person name="Zhang J."/>
            <person name="Wu F."/>
            <person name="Li X."/>
            <person name="Wu D."/>
            <person name="Zhang M."/>
            <person name="Ou Z."/>
            <person name="Jie Z."/>
            <person name="Yan Q."/>
            <person name="Li P."/>
            <person name="Yi J."/>
            <person name="Peng Y."/>
        </authorList>
    </citation>
    <scope>NUCLEOTIDE SEQUENCE [LARGE SCALE GENOMIC DNA]</scope>
    <source>
        <strain evidence="11 12">GP24</strain>
    </source>
</reference>
<dbReference type="Proteomes" id="UP000236000">
    <property type="component" value="Unassembled WGS sequence"/>
</dbReference>
<keyword evidence="8 9" id="KW-0472">Membrane</keyword>
<comment type="subcellular location">
    <subcellularLocation>
        <location evidence="1 9">Cell membrane</location>
        <topology evidence="1 9">Single-pass membrane protein</topology>
    </subcellularLocation>
</comment>
<evidence type="ECO:0000256" key="6">
    <source>
        <dbReference type="ARBA" id="ARBA00022989"/>
    </source>
</evidence>
<dbReference type="InterPro" id="IPR006312">
    <property type="entry name" value="TatA/E"/>
</dbReference>
<dbReference type="AlphaFoldDB" id="A0A2N8HHA7"/>
<comment type="function">
    <text evidence="9">Part of the twin-arginine translocation (Tat) system that transports large folded proteins containing a characteristic twin-arginine motif in their signal peptide across membranes. TatA could form the protein-conducting channel of the Tat system.</text>
</comment>
<dbReference type="PANTHER" id="PTHR42982">
    <property type="entry name" value="SEC-INDEPENDENT PROTEIN TRANSLOCASE PROTEIN TATA"/>
    <property type="match status" value="1"/>
</dbReference>
<name>A0A2N8HHA7_9BACT</name>
<keyword evidence="4 9" id="KW-0812">Transmembrane</keyword>
<evidence type="ECO:0000256" key="5">
    <source>
        <dbReference type="ARBA" id="ARBA00022927"/>
    </source>
</evidence>
<dbReference type="Pfam" id="PF02416">
    <property type="entry name" value="TatA_B_E"/>
    <property type="match status" value="1"/>
</dbReference>
<dbReference type="Gene3D" id="1.20.5.3310">
    <property type="match status" value="1"/>
</dbReference>
<evidence type="ECO:0000256" key="2">
    <source>
        <dbReference type="ARBA" id="ARBA00022448"/>
    </source>
</evidence>
<protein>
    <recommendedName>
        <fullName evidence="9">Sec-independent protein translocase protein TatA</fullName>
    </recommendedName>
</protein>
<dbReference type="GO" id="GO:0008320">
    <property type="term" value="F:protein transmembrane transporter activity"/>
    <property type="evidence" value="ECO:0007669"/>
    <property type="project" value="UniProtKB-UniRule"/>
</dbReference>
<gene>
    <name evidence="9" type="primary">tatA</name>
    <name evidence="11" type="ORF">CXU22_00155</name>
</gene>
<evidence type="ECO:0000256" key="8">
    <source>
        <dbReference type="ARBA" id="ARBA00023136"/>
    </source>
</evidence>
<keyword evidence="7 9" id="KW-0811">Translocation</keyword>
<proteinExistence type="inferred from homology"/>
<comment type="caution">
    <text evidence="11">The sequence shown here is derived from an EMBL/GenBank/DDBJ whole genome shotgun (WGS) entry which is preliminary data.</text>
</comment>
<dbReference type="RefSeq" id="WP_102711342.1">
    <property type="nucleotide sequence ID" value="NZ_PJKA01000001.1"/>
</dbReference>
<comment type="similarity">
    <text evidence="9">Belongs to the TatA/E family.</text>
</comment>
<evidence type="ECO:0000256" key="4">
    <source>
        <dbReference type="ARBA" id="ARBA00022692"/>
    </source>
</evidence>
<organism evidence="11 12">
    <name type="scientific">Akkermansia muciniphila</name>
    <dbReference type="NCBI Taxonomy" id="239935"/>
    <lineage>
        <taxon>Bacteria</taxon>
        <taxon>Pseudomonadati</taxon>
        <taxon>Verrucomicrobiota</taxon>
        <taxon>Verrucomicrobiia</taxon>
        <taxon>Verrucomicrobiales</taxon>
        <taxon>Akkermansiaceae</taxon>
        <taxon>Akkermansia</taxon>
    </lineage>
</organism>
<feature type="transmembrane region" description="Helical" evidence="9">
    <location>
        <begin position="6"/>
        <end position="26"/>
    </location>
</feature>
<evidence type="ECO:0000256" key="1">
    <source>
        <dbReference type="ARBA" id="ARBA00004162"/>
    </source>
</evidence>
<evidence type="ECO:0000256" key="3">
    <source>
        <dbReference type="ARBA" id="ARBA00022475"/>
    </source>
</evidence>
<evidence type="ECO:0000313" key="11">
    <source>
        <dbReference type="EMBL" id="PNC20865.1"/>
    </source>
</evidence>
<dbReference type="PANTHER" id="PTHR42982:SF1">
    <property type="entry name" value="SEC-INDEPENDENT PROTEIN TRANSLOCASE PROTEIN TATA"/>
    <property type="match status" value="1"/>
</dbReference>
<keyword evidence="3 9" id="KW-1003">Cell membrane</keyword>
<evidence type="ECO:0000256" key="9">
    <source>
        <dbReference type="HAMAP-Rule" id="MF_00236"/>
    </source>
</evidence>
<feature type="compositionally biased region" description="Basic and acidic residues" evidence="10">
    <location>
        <begin position="87"/>
        <end position="99"/>
    </location>
</feature>
<keyword evidence="6 9" id="KW-1133">Transmembrane helix</keyword>
<dbReference type="GO" id="GO:0033281">
    <property type="term" value="C:TAT protein transport complex"/>
    <property type="evidence" value="ECO:0007669"/>
    <property type="project" value="UniProtKB-UniRule"/>
</dbReference>
<dbReference type="OrthoDB" id="200340at2"/>
<evidence type="ECO:0000256" key="7">
    <source>
        <dbReference type="ARBA" id="ARBA00023010"/>
    </source>
</evidence>
<dbReference type="EMBL" id="PJKA01000001">
    <property type="protein sequence ID" value="PNC20865.1"/>
    <property type="molecule type" value="Genomic_DNA"/>
</dbReference>
<comment type="subunit">
    <text evidence="9">Forms a complex with TatC.</text>
</comment>
<dbReference type="HAMAP" id="MF_00236">
    <property type="entry name" value="TatA_E"/>
    <property type="match status" value="1"/>
</dbReference>